<dbReference type="GO" id="GO:0005525">
    <property type="term" value="F:GTP binding"/>
    <property type="evidence" value="ECO:0007669"/>
    <property type="project" value="InterPro"/>
</dbReference>
<name>A0A9P7E2Y7_9AGAM</name>
<dbReference type="Proteomes" id="UP000719766">
    <property type="component" value="Unassembled WGS sequence"/>
</dbReference>
<dbReference type="GeneID" id="64603680"/>
<sequence length="341" mass="38091">MRLTFVASYYVYISTPYGQYNTFEVPAMDDCSVSWHETLTIHERPQTLFKRLMSIFKSEAVRFEICASYEPKPTLNQYEIVCAFDTTFKQLLAEDGPPTLHSDVGDRRVSLELKAGGTNEKNVVVFGEAGSGKSSIINTIAQKQVAETSNDAVGCTFKPKRYTVDISGHKFALFDTAGLNEGSEGRVPDKQAKKQLKGLLKERMRHKSPESDGIDLLVYCVRRRNTISPPTILDAYNTVYSGTCLKKKVPIVVVVTGFESETHTESWWDAHMETFNSMHPAGHACVTTTQEYLGIPADLTRRVAQSSEILRDLIMNTCSAPMVDDNLPVGTWCYLPLCSMN</sequence>
<dbReference type="InterPro" id="IPR027417">
    <property type="entry name" value="P-loop_NTPase"/>
</dbReference>
<reference evidence="2" key="1">
    <citation type="journal article" date="2020" name="New Phytol.">
        <title>Comparative genomics reveals dynamic genome evolution in host specialist ectomycorrhizal fungi.</title>
        <authorList>
            <person name="Lofgren L.A."/>
            <person name="Nguyen N.H."/>
            <person name="Vilgalys R."/>
            <person name="Ruytinx J."/>
            <person name="Liao H.L."/>
            <person name="Branco S."/>
            <person name="Kuo A."/>
            <person name="LaButti K."/>
            <person name="Lipzen A."/>
            <person name="Andreopoulos W."/>
            <person name="Pangilinan J."/>
            <person name="Riley R."/>
            <person name="Hundley H."/>
            <person name="Na H."/>
            <person name="Barry K."/>
            <person name="Grigoriev I.V."/>
            <person name="Stajich J.E."/>
            <person name="Kennedy P.G."/>
        </authorList>
    </citation>
    <scope>NUCLEOTIDE SEQUENCE</scope>
    <source>
        <strain evidence="2">S12</strain>
    </source>
</reference>
<dbReference type="Gene3D" id="3.40.50.300">
    <property type="entry name" value="P-loop containing nucleotide triphosphate hydrolases"/>
    <property type="match status" value="1"/>
</dbReference>
<proteinExistence type="predicted"/>
<organism evidence="2 3">
    <name type="scientific">Suillus plorans</name>
    <dbReference type="NCBI Taxonomy" id="116603"/>
    <lineage>
        <taxon>Eukaryota</taxon>
        <taxon>Fungi</taxon>
        <taxon>Dikarya</taxon>
        <taxon>Basidiomycota</taxon>
        <taxon>Agaricomycotina</taxon>
        <taxon>Agaricomycetes</taxon>
        <taxon>Agaricomycetidae</taxon>
        <taxon>Boletales</taxon>
        <taxon>Suillineae</taxon>
        <taxon>Suillaceae</taxon>
        <taxon>Suillus</taxon>
    </lineage>
</organism>
<feature type="domain" description="G" evidence="1">
    <location>
        <begin position="123"/>
        <end position="229"/>
    </location>
</feature>
<evidence type="ECO:0000313" key="2">
    <source>
        <dbReference type="EMBL" id="KAG1810022.1"/>
    </source>
</evidence>
<protein>
    <submittedName>
        <fullName evidence="2">P-loop containing nucleoside triphosphate hydrolase protein</fullName>
    </submittedName>
</protein>
<evidence type="ECO:0000259" key="1">
    <source>
        <dbReference type="Pfam" id="PF01926"/>
    </source>
</evidence>
<dbReference type="AlphaFoldDB" id="A0A9P7E2Y7"/>
<dbReference type="InterPro" id="IPR006073">
    <property type="entry name" value="GTP-bd"/>
</dbReference>
<dbReference type="OrthoDB" id="8954335at2759"/>
<dbReference type="EMBL" id="JABBWE010000001">
    <property type="protein sequence ID" value="KAG1810022.1"/>
    <property type="molecule type" value="Genomic_DNA"/>
</dbReference>
<accession>A0A9P7E2Y7</accession>
<keyword evidence="2" id="KW-0378">Hydrolase</keyword>
<evidence type="ECO:0000313" key="3">
    <source>
        <dbReference type="Proteomes" id="UP000719766"/>
    </source>
</evidence>
<dbReference type="SUPFAM" id="SSF52540">
    <property type="entry name" value="P-loop containing nucleoside triphosphate hydrolases"/>
    <property type="match status" value="1"/>
</dbReference>
<dbReference type="Pfam" id="PF01926">
    <property type="entry name" value="MMR_HSR1"/>
    <property type="match status" value="1"/>
</dbReference>
<gene>
    <name evidence="2" type="ORF">HD556DRAFT_21273</name>
</gene>
<dbReference type="RefSeq" id="XP_041167687.1">
    <property type="nucleotide sequence ID" value="XM_041309916.1"/>
</dbReference>
<dbReference type="CDD" id="cd00882">
    <property type="entry name" value="Ras_like_GTPase"/>
    <property type="match status" value="1"/>
</dbReference>
<dbReference type="GO" id="GO:0016787">
    <property type="term" value="F:hydrolase activity"/>
    <property type="evidence" value="ECO:0007669"/>
    <property type="project" value="UniProtKB-KW"/>
</dbReference>
<comment type="caution">
    <text evidence="2">The sequence shown here is derived from an EMBL/GenBank/DDBJ whole genome shotgun (WGS) entry which is preliminary data.</text>
</comment>
<keyword evidence="3" id="KW-1185">Reference proteome</keyword>